<name>A0ABY2TJA8_9BACT</name>
<protein>
    <recommendedName>
        <fullName evidence="4">Small hydrophobic protein</fullName>
    </recommendedName>
</protein>
<organism evidence="2 3">
    <name type="scientific">Campylobacter taeniopygiae</name>
    <dbReference type="NCBI Taxonomy" id="2510188"/>
    <lineage>
        <taxon>Bacteria</taxon>
        <taxon>Pseudomonadati</taxon>
        <taxon>Campylobacterota</taxon>
        <taxon>Epsilonproteobacteria</taxon>
        <taxon>Campylobacterales</taxon>
        <taxon>Campylobacteraceae</taxon>
        <taxon>Campylobacter</taxon>
    </lineage>
</organism>
<keyword evidence="1" id="KW-0812">Transmembrane</keyword>
<dbReference type="RefSeq" id="WP_137623677.1">
    <property type="nucleotide sequence ID" value="NZ_NXLY01000005.1"/>
</dbReference>
<feature type="transmembrane region" description="Helical" evidence="1">
    <location>
        <begin position="47"/>
        <end position="68"/>
    </location>
</feature>
<keyword evidence="3" id="KW-1185">Reference proteome</keyword>
<keyword evidence="1" id="KW-1133">Transmembrane helix</keyword>
<proteinExistence type="predicted"/>
<accession>A0ABY2TJA8</accession>
<dbReference type="EMBL" id="NXLY01000005">
    <property type="protein sequence ID" value="TKX34184.1"/>
    <property type="molecule type" value="Genomic_DNA"/>
</dbReference>
<feature type="transmembrane region" description="Helical" evidence="1">
    <location>
        <begin position="74"/>
        <end position="97"/>
    </location>
</feature>
<keyword evidence="1" id="KW-0472">Membrane</keyword>
<evidence type="ECO:0000313" key="3">
    <source>
        <dbReference type="Proteomes" id="UP000309584"/>
    </source>
</evidence>
<evidence type="ECO:0008006" key="4">
    <source>
        <dbReference type="Google" id="ProtNLM"/>
    </source>
</evidence>
<feature type="transmembrane region" description="Helical" evidence="1">
    <location>
        <begin position="6"/>
        <end position="26"/>
    </location>
</feature>
<evidence type="ECO:0000256" key="1">
    <source>
        <dbReference type="SAM" id="Phobius"/>
    </source>
</evidence>
<evidence type="ECO:0000313" key="2">
    <source>
        <dbReference type="EMBL" id="TKX34184.1"/>
    </source>
</evidence>
<comment type="caution">
    <text evidence="2">The sequence shown here is derived from an EMBL/GenBank/DDBJ whole genome shotgun (WGS) entry which is preliminary data.</text>
</comment>
<reference evidence="2 3" key="1">
    <citation type="submission" date="2018-05" db="EMBL/GenBank/DDBJ databases">
        <title>Novel Campyloabacter and Helicobacter Species and Strains.</title>
        <authorList>
            <person name="Mannion A.J."/>
            <person name="Shen Z."/>
            <person name="Fox J.G."/>
        </authorList>
    </citation>
    <scope>NUCLEOTIDE SEQUENCE [LARGE SCALE GENOMIC DNA]</scope>
    <source>
        <strain evidence="3">MIT10-5678</strain>
    </source>
</reference>
<gene>
    <name evidence="2" type="ORF">CQA75_03510</name>
</gene>
<sequence>MDNLDLFLVYFFIFLNIFALLGLFFGKGKKNQFNEKKFSRICPCRKMAENGSLSTICIYCAVGGLFYSVLSIGFIGFGNWALDLILALSISMAFLGWKLKID</sequence>
<dbReference type="Proteomes" id="UP000309584">
    <property type="component" value="Unassembled WGS sequence"/>
</dbReference>